<evidence type="ECO:0000313" key="2">
    <source>
        <dbReference type="Proteomes" id="UP000800041"/>
    </source>
</evidence>
<accession>A0A6G1H2T1</accession>
<dbReference type="Proteomes" id="UP000800041">
    <property type="component" value="Unassembled WGS sequence"/>
</dbReference>
<reference evidence="1" key="1">
    <citation type="journal article" date="2020" name="Stud. Mycol.">
        <title>101 Dothideomycetes genomes: a test case for predicting lifestyles and emergence of pathogens.</title>
        <authorList>
            <person name="Haridas S."/>
            <person name="Albert R."/>
            <person name="Binder M."/>
            <person name="Bloem J."/>
            <person name="Labutti K."/>
            <person name="Salamov A."/>
            <person name="Andreopoulos B."/>
            <person name="Baker S."/>
            <person name="Barry K."/>
            <person name="Bills G."/>
            <person name="Bluhm B."/>
            <person name="Cannon C."/>
            <person name="Castanera R."/>
            <person name="Culley D."/>
            <person name="Daum C."/>
            <person name="Ezra D."/>
            <person name="Gonzalez J."/>
            <person name="Henrissat B."/>
            <person name="Kuo A."/>
            <person name="Liang C."/>
            <person name="Lipzen A."/>
            <person name="Lutzoni F."/>
            <person name="Magnuson J."/>
            <person name="Mondo S."/>
            <person name="Nolan M."/>
            <person name="Ohm R."/>
            <person name="Pangilinan J."/>
            <person name="Park H.-J."/>
            <person name="Ramirez L."/>
            <person name="Alfaro M."/>
            <person name="Sun H."/>
            <person name="Tritt A."/>
            <person name="Yoshinaga Y."/>
            <person name="Zwiers L.-H."/>
            <person name="Turgeon B."/>
            <person name="Goodwin S."/>
            <person name="Spatafora J."/>
            <person name="Crous P."/>
            <person name="Grigoriev I."/>
        </authorList>
    </citation>
    <scope>NUCLEOTIDE SEQUENCE</scope>
    <source>
        <strain evidence="1">CBS 113979</strain>
    </source>
</reference>
<proteinExistence type="predicted"/>
<name>A0A6G1H2T1_9PEZI</name>
<sequence>MAGLAPSTSPPEDREWDEVRCSEALVRLEALQDQACFAHNASKYKMLTKPFPGRTSPIHHS</sequence>
<dbReference type="AlphaFoldDB" id="A0A6G1H2T1"/>
<gene>
    <name evidence="1" type="ORF">K402DRAFT_393071</name>
</gene>
<organism evidence="1 2">
    <name type="scientific">Aulographum hederae CBS 113979</name>
    <dbReference type="NCBI Taxonomy" id="1176131"/>
    <lineage>
        <taxon>Eukaryota</taxon>
        <taxon>Fungi</taxon>
        <taxon>Dikarya</taxon>
        <taxon>Ascomycota</taxon>
        <taxon>Pezizomycotina</taxon>
        <taxon>Dothideomycetes</taxon>
        <taxon>Pleosporomycetidae</taxon>
        <taxon>Aulographales</taxon>
        <taxon>Aulographaceae</taxon>
    </lineage>
</organism>
<keyword evidence="2" id="KW-1185">Reference proteome</keyword>
<protein>
    <submittedName>
        <fullName evidence="1">Uncharacterized protein</fullName>
    </submittedName>
</protein>
<evidence type="ECO:0000313" key="1">
    <source>
        <dbReference type="EMBL" id="KAF1987362.1"/>
    </source>
</evidence>
<dbReference type="EMBL" id="ML977153">
    <property type="protein sequence ID" value="KAF1987362.1"/>
    <property type="molecule type" value="Genomic_DNA"/>
</dbReference>